<gene>
    <name evidence="4" type="ORF">EJA10_12805</name>
</gene>
<evidence type="ECO:0000256" key="1">
    <source>
        <dbReference type="SAM" id="Phobius"/>
    </source>
</evidence>
<dbReference type="NCBIfam" id="NF040535">
    <property type="entry name" value="LiaF_C_term"/>
    <property type="match status" value="1"/>
</dbReference>
<evidence type="ECO:0000259" key="3">
    <source>
        <dbReference type="Pfam" id="PF24661"/>
    </source>
</evidence>
<dbReference type="InterPro" id="IPR056066">
    <property type="entry name" value="DUF7649"/>
</dbReference>
<dbReference type="PIRSF" id="PIRSF031509">
    <property type="entry name" value="Cell_wall_LiaF/YvqF"/>
    <property type="match status" value="1"/>
</dbReference>
<comment type="caution">
    <text evidence="4">The sequence shown here is derived from an EMBL/GenBank/DDBJ whole genome shotgun (WGS) entry which is preliminary data.</text>
</comment>
<sequence length="244" mass="27824">MLNNVKKDFVSWIVITGLLLLLLEVSFFNEGLIFSLLASGAMIYFGRSSMPKKSGKVLFWAGLFFFLSSVFSMMTFRFFLLAVLVYLAYQYAQSKKKPEVITPVLQEPEKAFSKETVIEKPPLFNNRLFGHQETPPHVYEWNDVNIQTGIGDSVIDLSMTMLPKGETVIFIRNIIGNVKIFVPYDLEVTLRHSAVIGSAEVFEHEEDRVVNQSLYVQTPGYDEADQRVKIFTSMMVGNIEVKRI</sequence>
<feature type="transmembrane region" description="Helical" evidence="1">
    <location>
        <begin position="12"/>
        <end position="45"/>
    </location>
</feature>
<accession>A0A427TQS6</accession>
<feature type="transmembrane region" description="Helical" evidence="1">
    <location>
        <begin position="57"/>
        <end position="89"/>
    </location>
</feature>
<dbReference type="InterPro" id="IPR016975">
    <property type="entry name" value="Cell_wall_LiaF"/>
</dbReference>
<evidence type="ECO:0000259" key="2">
    <source>
        <dbReference type="Pfam" id="PF09922"/>
    </source>
</evidence>
<dbReference type="STRING" id="285983.UB32_06105"/>
<dbReference type="GO" id="GO:0016020">
    <property type="term" value="C:membrane"/>
    <property type="evidence" value="ECO:0007669"/>
    <property type="project" value="InterPro"/>
</dbReference>
<dbReference type="Pfam" id="PF24661">
    <property type="entry name" value="DUF7649"/>
    <property type="match status" value="1"/>
</dbReference>
<name>A0A427TQS6_9BACI</name>
<dbReference type="InterPro" id="IPR047793">
    <property type="entry name" value="LiaF_C"/>
</dbReference>
<proteinExistence type="predicted"/>
<dbReference type="OrthoDB" id="2351415at2"/>
<dbReference type="RefSeq" id="WP_125480399.1">
    <property type="nucleotide sequence ID" value="NZ_RSFW01000014.1"/>
</dbReference>
<keyword evidence="1" id="KW-0472">Membrane</keyword>
<dbReference type="EMBL" id="RSFW01000014">
    <property type="protein sequence ID" value="RSD26740.1"/>
    <property type="molecule type" value="Genomic_DNA"/>
</dbReference>
<evidence type="ECO:0000313" key="4">
    <source>
        <dbReference type="EMBL" id="RSD26740.1"/>
    </source>
</evidence>
<feature type="domain" description="DUF7649" evidence="3">
    <location>
        <begin position="12"/>
        <end position="88"/>
    </location>
</feature>
<organism evidence="4 5">
    <name type="scientific">Mesobacillus subterraneus</name>
    <dbReference type="NCBI Taxonomy" id="285983"/>
    <lineage>
        <taxon>Bacteria</taxon>
        <taxon>Bacillati</taxon>
        <taxon>Bacillota</taxon>
        <taxon>Bacilli</taxon>
        <taxon>Bacillales</taxon>
        <taxon>Bacillaceae</taxon>
        <taxon>Mesobacillus</taxon>
    </lineage>
</organism>
<protein>
    <submittedName>
        <fullName evidence="4">Cell wall-active antibiotics response protein</fullName>
    </submittedName>
</protein>
<dbReference type="InterPro" id="IPR024425">
    <property type="entry name" value="LiaF-like_C"/>
</dbReference>
<dbReference type="Pfam" id="PF09922">
    <property type="entry name" value="LiaF-like_C"/>
    <property type="match status" value="1"/>
</dbReference>
<dbReference type="AlphaFoldDB" id="A0A427TQS6"/>
<feature type="domain" description="Cell wall-active antibiotics response LiaF-like C-terminal" evidence="2">
    <location>
        <begin position="129"/>
        <end position="241"/>
    </location>
</feature>
<reference evidence="5" key="1">
    <citation type="submission" date="2018-12" db="EMBL/GenBank/DDBJ databases">
        <title>Bacillus chawlae sp. nov., Bacillus glennii sp. nov., and Bacillus saganii sp. nov. Isolated from the Vehicle Assembly Building at Kennedy Space Center where the Viking Spacecraft were Assembled.</title>
        <authorList>
            <person name="Seuylemezian A."/>
            <person name="Vaishampayan P."/>
        </authorList>
    </citation>
    <scope>NUCLEOTIDE SEQUENCE [LARGE SCALE GENOMIC DNA]</scope>
    <source>
        <strain evidence="5">DSM 13966</strain>
    </source>
</reference>
<evidence type="ECO:0000313" key="5">
    <source>
        <dbReference type="Proteomes" id="UP000279911"/>
    </source>
</evidence>
<dbReference type="Proteomes" id="UP000279911">
    <property type="component" value="Unassembled WGS sequence"/>
</dbReference>
<keyword evidence="1" id="KW-0812">Transmembrane</keyword>
<keyword evidence="1" id="KW-1133">Transmembrane helix</keyword>